<sequence length="219" mass="23743">MTCPPSLHIANHPRPASEPRQATLAEVFPGTAVDGAAPGFVIAHLPAKSGPVLWIQDRQSLRETGRPYLAGMTHPPEILFLTVSRAVDVLWAMEQGLGCSGLSAVVGEVWGDPPALDFTASKRLALRSEAHNVPAWLIRRAGSADLSAARERWRLASLPSLPNPADMRSPGAPQWRADLFRARWRTPGQWVVRYDPAAHSMAFDHPVSSSPTDQQQATG</sequence>
<accession>A0A238LHL4</accession>
<organism evidence="1 2">
    <name type="scientific">Flavimaricola marinus</name>
    <dbReference type="NCBI Taxonomy" id="1819565"/>
    <lineage>
        <taxon>Bacteria</taxon>
        <taxon>Pseudomonadati</taxon>
        <taxon>Pseudomonadota</taxon>
        <taxon>Alphaproteobacteria</taxon>
        <taxon>Rhodobacterales</taxon>
        <taxon>Paracoccaceae</taxon>
        <taxon>Flavimaricola</taxon>
    </lineage>
</organism>
<name>A0A238LHL4_9RHOB</name>
<dbReference type="InterPro" id="IPR027417">
    <property type="entry name" value="P-loop_NTPase"/>
</dbReference>
<dbReference type="SUPFAM" id="SSF52540">
    <property type="entry name" value="P-loop containing nucleoside triphosphate hydrolases"/>
    <property type="match status" value="1"/>
</dbReference>
<dbReference type="EMBL" id="FXZK01000007">
    <property type="protein sequence ID" value="SMY09141.1"/>
    <property type="molecule type" value="Genomic_DNA"/>
</dbReference>
<dbReference type="Proteomes" id="UP000201613">
    <property type="component" value="Unassembled WGS sequence"/>
</dbReference>
<dbReference type="RefSeq" id="WP_211096215.1">
    <property type="nucleotide sequence ID" value="NZ_FXZK01000007.1"/>
</dbReference>
<gene>
    <name evidence="1" type="ORF">LOM8899_03303</name>
</gene>
<evidence type="ECO:0008006" key="3">
    <source>
        <dbReference type="Google" id="ProtNLM"/>
    </source>
</evidence>
<evidence type="ECO:0000313" key="1">
    <source>
        <dbReference type="EMBL" id="SMY09141.1"/>
    </source>
</evidence>
<dbReference type="Gene3D" id="3.40.50.300">
    <property type="entry name" value="P-loop containing nucleotide triphosphate hydrolases"/>
    <property type="match status" value="1"/>
</dbReference>
<evidence type="ECO:0000313" key="2">
    <source>
        <dbReference type="Proteomes" id="UP000201613"/>
    </source>
</evidence>
<keyword evidence="2" id="KW-1185">Reference proteome</keyword>
<protein>
    <recommendedName>
        <fullName evidence="3">Protein ImuA</fullName>
    </recommendedName>
</protein>
<reference evidence="1 2" key="1">
    <citation type="submission" date="2017-05" db="EMBL/GenBank/DDBJ databases">
        <authorList>
            <person name="Song R."/>
            <person name="Chenine A.L."/>
            <person name="Ruprecht R.M."/>
        </authorList>
    </citation>
    <scope>NUCLEOTIDE SEQUENCE [LARGE SCALE GENOMIC DNA]</scope>
    <source>
        <strain evidence="1 2">CECT 8899</strain>
    </source>
</reference>
<proteinExistence type="predicted"/>
<dbReference type="AlphaFoldDB" id="A0A238LHL4"/>